<feature type="domain" description="ABC-type transport auxiliary lipoprotein component" evidence="1">
    <location>
        <begin position="42"/>
        <end position="169"/>
    </location>
</feature>
<dbReference type="OrthoDB" id="5624722at2"/>
<dbReference type="Pfam" id="PF03886">
    <property type="entry name" value="ABC_trans_aux"/>
    <property type="match status" value="1"/>
</dbReference>
<dbReference type="STRING" id="1168289.GCA_000259075_01468"/>
<gene>
    <name evidence="2" type="ORF">DFO77_10996</name>
</gene>
<dbReference type="EMBL" id="QPIZ01000009">
    <property type="protein sequence ID" value="RCW36132.1"/>
    <property type="molecule type" value="Genomic_DNA"/>
</dbReference>
<sequence length="204" mass="23406">MRLPILLSLITAFLVAGCGSQKEAIKRYYVIESLNDSTMISTDPMHQPDAWCEVDEVEVYPAFDTRRIVLRDNSHQVRYFGNHEWAVPPADFLTPIIIDYLAESGTFARVAARFWERTPDYRLQTTIFNLEVVSSQRKTFEAHLNLKFDLIDVDTDAILLTHTADRKSPLRERDLNLLASEISLIFHEELAAFASKTKETLSNQ</sequence>
<reference evidence="2 3" key="1">
    <citation type="submission" date="2018-07" db="EMBL/GenBank/DDBJ databases">
        <title>Freshwater and sediment microbial communities from various areas in North America, analyzing microbe dynamics in response to fracking.</title>
        <authorList>
            <person name="Lamendella R."/>
        </authorList>
    </citation>
    <scope>NUCLEOTIDE SEQUENCE [LARGE SCALE GENOMIC DNA]</scope>
    <source>
        <strain evidence="2 3">160A</strain>
    </source>
</reference>
<evidence type="ECO:0000313" key="3">
    <source>
        <dbReference type="Proteomes" id="UP000252733"/>
    </source>
</evidence>
<comment type="caution">
    <text evidence="2">The sequence shown here is derived from an EMBL/GenBank/DDBJ whole genome shotgun (WGS) entry which is preliminary data.</text>
</comment>
<protein>
    <submittedName>
        <fullName evidence="2">ABC-type transport auxiliary lipoprotein component</fullName>
    </submittedName>
</protein>
<organism evidence="2 3">
    <name type="scientific">Marinilabilia salmonicolor</name>
    <dbReference type="NCBI Taxonomy" id="989"/>
    <lineage>
        <taxon>Bacteria</taxon>
        <taxon>Pseudomonadati</taxon>
        <taxon>Bacteroidota</taxon>
        <taxon>Bacteroidia</taxon>
        <taxon>Marinilabiliales</taxon>
        <taxon>Marinilabiliaceae</taxon>
        <taxon>Marinilabilia</taxon>
    </lineage>
</organism>
<dbReference type="RefSeq" id="WP_106151473.1">
    <property type="nucleotide sequence ID" value="NZ_PVTS01000001.1"/>
</dbReference>
<name>A0A2T0XTC7_9BACT</name>
<keyword evidence="3" id="KW-1185">Reference proteome</keyword>
<dbReference type="PROSITE" id="PS51257">
    <property type="entry name" value="PROKAR_LIPOPROTEIN"/>
    <property type="match status" value="1"/>
</dbReference>
<evidence type="ECO:0000259" key="1">
    <source>
        <dbReference type="Pfam" id="PF03886"/>
    </source>
</evidence>
<dbReference type="SUPFAM" id="SSF159594">
    <property type="entry name" value="XCC0632-like"/>
    <property type="match status" value="1"/>
</dbReference>
<proteinExistence type="predicted"/>
<evidence type="ECO:0000313" key="2">
    <source>
        <dbReference type="EMBL" id="RCW36132.1"/>
    </source>
</evidence>
<accession>A0A2T0XTC7</accession>
<keyword evidence="2" id="KW-0449">Lipoprotein</keyword>
<dbReference type="Gene3D" id="3.40.50.10610">
    <property type="entry name" value="ABC-type transport auxiliary lipoprotein component"/>
    <property type="match status" value="1"/>
</dbReference>
<dbReference type="Proteomes" id="UP000252733">
    <property type="component" value="Unassembled WGS sequence"/>
</dbReference>
<dbReference type="AlphaFoldDB" id="A0A2T0XTC7"/>
<dbReference type="InterPro" id="IPR005586">
    <property type="entry name" value="ABC_trans_aux"/>
</dbReference>